<dbReference type="Pfam" id="PF06863">
    <property type="entry name" value="DUF1254"/>
    <property type="match status" value="1"/>
</dbReference>
<dbReference type="OrthoDB" id="272779at2"/>
<dbReference type="Pfam" id="PF06742">
    <property type="entry name" value="DUF1214"/>
    <property type="match status" value="1"/>
</dbReference>
<accession>A0A1X6Z1N6</accession>
<name>A0A1X6Z1N6_9RHOB</name>
<evidence type="ECO:0000313" key="4">
    <source>
        <dbReference type="EMBL" id="SLN37828.1"/>
    </source>
</evidence>
<dbReference type="EMBL" id="FWFX01000004">
    <property type="protein sequence ID" value="SLN37828.1"/>
    <property type="molecule type" value="Genomic_DNA"/>
</dbReference>
<keyword evidence="1" id="KW-0732">Signal</keyword>
<feature type="domain" description="DUF1254" evidence="3">
    <location>
        <begin position="105"/>
        <end position="244"/>
    </location>
</feature>
<dbReference type="InterPro" id="IPR037049">
    <property type="entry name" value="DUF1214_C_sf"/>
</dbReference>
<dbReference type="Gene3D" id="2.60.40.1610">
    <property type="entry name" value="Domain of unknown function DUF1254"/>
    <property type="match status" value="1"/>
</dbReference>
<dbReference type="InterPro" id="IPR037050">
    <property type="entry name" value="DUF1254_sf"/>
</dbReference>
<reference evidence="4 5" key="1">
    <citation type="submission" date="2017-03" db="EMBL/GenBank/DDBJ databases">
        <authorList>
            <person name="Afonso C.L."/>
            <person name="Miller P.J."/>
            <person name="Scott M.A."/>
            <person name="Spackman E."/>
            <person name="Goraichik I."/>
            <person name="Dimitrov K.M."/>
            <person name="Suarez D.L."/>
            <person name="Swayne D.E."/>
        </authorList>
    </citation>
    <scope>NUCLEOTIDE SEQUENCE [LARGE SCALE GENOMIC DNA]</scope>
    <source>
        <strain evidence="4 5">CECT 7450</strain>
    </source>
</reference>
<evidence type="ECO:0000259" key="2">
    <source>
        <dbReference type="Pfam" id="PF06742"/>
    </source>
</evidence>
<organism evidence="4 5">
    <name type="scientific">Roseovarius albus</name>
    <dbReference type="NCBI Taxonomy" id="1247867"/>
    <lineage>
        <taxon>Bacteria</taxon>
        <taxon>Pseudomonadati</taxon>
        <taxon>Pseudomonadota</taxon>
        <taxon>Alphaproteobacteria</taxon>
        <taxon>Rhodobacterales</taxon>
        <taxon>Roseobacteraceae</taxon>
        <taxon>Roseovarius</taxon>
    </lineage>
</organism>
<dbReference type="Gene3D" id="2.60.120.600">
    <property type="entry name" value="Domain of unknown function DUF1214, C-terminal domain"/>
    <property type="match status" value="1"/>
</dbReference>
<dbReference type="PANTHER" id="PTHR36509">
    <property type="entry name" value="BLL3101 PROTEIN"/>
    <property type="match status" value="1"/>
</dbReference>
<evidence type="ECO:0008006" key="6">
    <source>
        <dbReference type="Google" id="ProtNLM"/>
    </source>
</evidence>
<evidence type="ECO:0000256" key="1">
    <source>
        <dbReference type="SAM" id="SignalP"/>
    </source>
</evidence>
<feature type="domain" description="DUF1214" evidence="2">
    <location>
        <begin position="399"/>
        <end position="506"/>
    </location>
</feature>
<dbReference type="InterPro" id="IPR010679">
    <property type="entry name" value="DUF1254"/>
</dbReference>
<proteinExistence type="predicted"/>
<dbReference type="InterPro" id="IPR010621">
    <property type="entry name" value="DUF1214"/>
</dbReference>
<dbReference type="SUPFAM" id="SSF160935">
    <property type="entry name" value="VPA0735-like"/>
    <property type="match status" value="1"/>
</dbReference>
<evidence type="ECO:0000313" key="5">
    <source>
        <dbReference type="Proteomes" id="UP000193061"/>
    </source>
</evidence>
<dbReference type="RefSeq" id="WP_085805345.1">
    <property type="nucleotide sequence ID" value="NZ_FWFX01000004.1"/>
</dbReference>
<protein>
    <recommendedName>
        <fullName evidence="6">DUF1254 domain-containing protein</fullName>
    </recommendedName>
</protein>
<evidence type="ECO:0000259" key="3">
    <source>
        <dbReference type="Pfam" id="PF06863"/>
    </source>
</evidence>
<feature type="signal peptide" evidence="1">
    <location>
        <begin position="1"/>
        <end position="24"/>
    </location>
</feature>
<dbReference type="Gene3D" id="1.10.3360.10">
    <property type="entry name" value="VPA0735-like domain"/>
    <property type="match status" value="1"/>
</dbReference>
<keyword evidence="5" id="KW-1185">Reference proteome</keyword>
<sequence>MKRISKAVLSAATIVGLSVSVANAEEPTPGYNNKIPEGLLTPDKYPTRVGDIEFFDGIPTAATAEALYNHLDYIRGVQTFLNGMPAASLEAIRRSQEVDGKTSSNQARIFDELMDSNPLFLTGNTDTVYLSVVLNLEEDGPTVIEVPAGTGPGTVNDAFFRFVVDTGAPGPDAGEGGKYLILPPDYEGDLEGPIGGVVTEIDGETYFVARSTSYINWYIARGFLKDGKPDFSSQLFRDGLKVYPLAQKDSPPEMEFFNGSGVAFNTIHSTDFNFYEELHAVIDREPVAFLDPELRGLFASVGIEKGRPFDPDLRMKNILIKAAEVANATARTLLWYERTPSDFLYEDSYWKVGFPGGNYEFLRNDGAGGRDLDGRTEFFYFATVNTPAMAMKLVGKGSQYAWGALDDNGDYLDGSKTYRLNLPADAPAENFVSIVLYDPQTRSQLQTSQPFPSYNSEKHKDVYTYNDDGSVDLYFGPEAPEGWENNWIETVPGKGFFAILRLYSPTEAWFEKTWRPGDIELLE</sequence>
<gene>
    <name evidence="4" type="ORF">ROA7450_01823</name>
</gene>
<feature type="chain" id="PRO_5013095370" description="DUF1254 domain-containing protein" evidence="1">
    <location>
        <begin position="25"/>
        <end position="523"/>
    </location>
</feature>
<dbReference type="PANTHER" id="PTHR36509:SF3">
    <property type="entry name" value="SIGNAL PEPTIDE PROTEIN"/>
    <property type="match status" value="1"/>
</dbReference>
<dbReference type="Proteomes" id="UP000193061">
    <property type="component" value="Unassembled WGS sequence"/>
</dbReference>
<dbReference type="AlphaFoldDB" id="A0A1X6Z1N6"/>